<evidence type="ECO:0000313" key="1">
    <source>
        <dbReference type="EMBL" id="TYI19548.1"/>
    </source>
</evidence>
<evidence type="ECO:0000313" key="2">
    <source>
        <dbReference type="Proteomes" id="UP000322667"/>
    </source>
</evidence>
<dbReference type="EMBL" id="CM017616">
    <property type="protein sequence ID" value="TYI19548.1"/>
    <property type="molecule type" value="Genomic_DNA"/>
</dbReference>
<reference evidence="1 2" key="1">
    <citation type="submission" date="2019-07" db="EMBL/GenBank/DDBJ databases">
        <title>WGS assembly of Gossypium tomentosum.</title>
        <authorList>
            <person name="Chen Z.J."/>
            <person name="Sreedasyam A."/>
            <person name="Ando A."/>
            <person name="Song Q."/>
            <person name="De L."/>
            <person name="Hulse-Kemp A."/>
            <person name="Ding M."/>
            <person name="Ye W."/>
            <person name="Kirkbride R."/>
            <person name="Jenkins J."/>
            <person name="Plott C."/>
            <person name="Lovell J."/>
            <person name="Lin Y.-M."/>
            <person name="Vaughn R."/>
            <person name="Liu B."/>
            <person name="Li W."/>
            <person name="Simpson S."/>
            <person name="Scheffler B."/>
            <person name="Saski C."/>
            <person name="Grover C."/>
            <person name="Hu G."/>
            <person name="Conover J."/>
            <person name="Carlson J."/>
            <person name="Shu S."/>
            <person name="Boston L."/>
            <person name="Williams M."/>
            <person name="Peterson D."/>
            <person name="Mcgee K."/>
            <person name="Jones D."/>
            <person name="Wendel J."/>
            <person name="Stelly D."/>
            <person name="Grimwood J."/>
            <person name="Schmutz J."/>
        </authorList>
    </citation>
    <scope>NUCLEOTIDE SEQUENCE [LARGE SCALE GENOMIC DNA]</scope>
    <source>
        <strain evidence="1">7179.01</strain>
    </source>
</reference>
<accession>A0A5D2PTR3</accession>
<organism evidence="1 2">
    <name type="scientific">Gossypium tomentosum</name>
    <name type="common">Hawaiian cotton</name>
    <name type="synonym">Gossypium sandvicense</name>
    <dbReference type="NCBI Taxonomy" id="34277"/>
    <lineage>
        <taxon>Eukaryota</taxon>
        <taxon>Viridiplantae</taxon>
        <taxon>Streptophyta</taxon>
        <taxon>Embryophyta</taxon>
        <taxon>Tracheophyta</taxon>
        <taxon>Spermatophyta</taxon>
        <taxon>Magnoliopsida</taxon>
        <taxon>eudicotyledons</taxon>
        <taxon>Gunneridae</taxon>
        <taxon>Pentapetalae</taxon>
        <taxon>rosids</taxon>
        <taxon>malvids</taxon>
        <taxon>Malvales</taxon>
        <taxon>Malvaceae</taxon>
        <taxon>Malvoideae</taxon>
        <taxon>Gossypium</taxon>
    </lineage>
</organism>
<proteinExistence type="predicted"/>
<protein>
    <submittedName>
        <fullName evidence="1">Uncharacterized protein</fullName>
    </submittedName>
</protein>
<dbReference type="AlphaFoldDB" id="A0A5D2PTR3"/>
<sequence>MYENVHQNLSYILFSALRLKSTVSRYHTHVCTCTPTSTSFASLRLGIFATGSNAYVLTCIKTVKGIISTQFATF</sequence>
<keyword evidence="2" id="KW-1185">Reference proteome</keyword>
<name>A0A5D2PTR3_GOSTO</name>
<gene>
    <name evidence="1" type="ORF">ES332_A07G172000v1</name>
</gene>
<dbReference type="Proteomes" id="UP000322667">
    <property type="component" value="Chromosome A07"/>
</dbReference>